<dbReference type="SUPFAM" id="SSF53474">
    <property type="entry name" value="alpha/beta-Hydrolases"/>
    <property type="match status" value="1"/>
</dbReference>
<accession>A0A6J7E5U8</accession>
<proteinExistence type="predicted"/>
<dbReference type="InterPro" id="IPR029058">
    <property type="entry name" value="AB_hydrolase_fold"/>
</dbReference>
<dbReference type="Gene3D" id="3.40.50.1820">
    <property type="entry name" value="alpha/beta hydrolase"/>
    <property type="match status" value="1"/>
</dbReference>
<sequence>MSDRRILFSIHSWADDVQHDALLSSALPSWQIESIARAPLDPTLTPRQRLERWITTASTSITNAQPTGPLSLIGFSLGGRMAYVIANDLRKQGRTIAYCGVIDMVGEWPSIRPSSLRRLAALMRDVPTIASWWNLIRRGPISRIRWRLKWGLARCIPHSRRVPLLAGNPNGEVARYLNHSVRATWQLVSILRLSESTIPITLFATQSSVTLYKSPDLLWSPIVGRPINVIAIPGNHTTVFDVEHFDSLARAIEKSLPSASG</sequence>
<evidence type="ECO:0000313" key="2">
    <source>
        <dbReference type="EMBL" id="CAB4878031.1"/>
    </source>
</evidence>
<gene>
    <name evidence="2" type="ORF">UFOPK3381_01185</name>
</gene>
<reference evidence="2" key="1">
    <citation type="submission" date="2020-05" db="EMBL/GenBank/DDBJ databases">
        <authorList>
            <person name="Chiriac C."/>
            <person name="Salcher M."/>
            <person name="Ghai R."/>
            <person name="Kavagutti S V."/>
        </authorList>
    </citation>
    <scope>NUCLEOTIDE SEQUENCE</scope>
</reference>
<dbReference type="EMBL" id="CAFBLN010000074">
    <property type="protein sequence ID" value="CAB4878031.1"/>
    <property type="molecule type" value="Genomic_DNA"/>
</dbReference>
<dbReference type="AlphaFoldDB" id="A0A6J7E5U8"/>
<dbReference type="Pfam" id="PF00975">
    <property type="entry name" value="Thioesterase"/>
    <property type="match status" value="1"/>
</dbReference>
<feature type="domain" description="Thioesterase" evidence="1">
    <location>
        <begin position="56"/>
        <end position="104"/>
    </location>
</feature>
<dbReference type="InterPro" id="IPR001031">
    <property type="entry name" value="Thioesterase"/>
</dbReference>
<protein>
    <submittedName>
        <fullName evidence="2">Unannotated protein</fullName>
    </submittedName>
</protein>
<organism evidence="2">
    <name type="scientific">freshwater metagenome</name>
    <dbReference type="NCBI Taxonomy" id="449393"/>
    <lineage>
        <taxon>unclassified sequences</taxon>
        <taxon>metagenomes</taxon>
        <taxon>ecological metagenomes</taxon>
    </lineage>
</organism>
<evidence type="ECO:0000259" key="1">
    <source>
        <dbReference type="Pfam" id="PF00975"/>
    </source>
</evidence>
<name>A0A6J7E5U8_9ZZZZ</name>